<dbReference type="STRING" id="438753.AZC_3473"/>
<name>A8IEC2_AZOC5</name>
<reference evidence="1 2" key="1">
    <citation type="journal article" date="2007" name="Appl. Environ. Microbiol.">
        <title>Rhizobial factors required for stem nodule maturation and maintenance in Sesbania rostrata-Azorhizobium caulinodans ORS571 symbiosis.</title>
        <authorList>
            <person name="Suzuki S."/>
            <person name="Aono T."/>
            <person name="Lee KB."/>
            <person name="Suzuki T."/>
            <person name="Liu CT."/>
            <person name="Miwa H."/>
            <person name="Wakao S."/>
            <person name="Iki T."/>
            <person name="Oyaizu H."/>
        </authorList>
    </citation>
    <scope>NUCLEOTIDE SEQUENCE [LARGE SCALE GENOMIC DNA]</scope>
    <source>
        <strain evidence="2">ATCC 43989 / DSM 5975 / JCM 20966 / LMG 6465 / NBRC 14845 / NCIMB 13405 / ORS 571</strain>
    </source>
</reference>
<dbReference type="AlphaFoldDB" id="A8IEC2"/>
<dbReference type="KEGG" id="azc:AZC_3473"/>
<keyword evidence="2" id="KW-1185">Reference proteome</keyword>
<dbReference type="Pfam" id="PF08889">
    <property type="entry name" value="WbqC"/>
    <property type="match status" value="1"/>
</dbReference>
<proteinExistence type="predicted"/>
<gene>
    <name evidence="1" type="ordered locus">AZC_3473</name>
</gene>
<reference evidence="1 2" key="5">
    <citation type="journal article" date="2010" name="Appl. Environ. Microbiol.">
        <title>phrR-like gene praR of Azorhizobium caulinodans ORS571 is essential for symbiosis with Sesbania rostrata and is involved in expression of reb genes.</title>
        <authorList>
            <person name="Akiba N."/>
            <person name="Aono T."/>
            <person name="Toyazaki H."/>
            <person name="Sato S."/>
            <person name="Oyaizu H."/>
        </authorList>
    </citation>
    <scope>NUCLEOTIDE SEQUENCE [LARGE SCALE GENOMIC DNA]</scope>
    <source>
        <strain evidence="2">ATCC 43989 / DSM 5975 / JCM 20966 / LMG 6465 / NBRC 14845 / NCIMB 13405 / ORS 571</strain>
    </source>
</reference>
<reference evidence="1 2" key="4">
    <citation type="journal article" date="2009" name="Appl. Environ. Microbiol.">
        <title>Comparative genome-wide transcriptional profiling of Azorhizobium caulinodans ORS571 grown under free-living and symbiotic conditions.</title>
        <authorList>
            <person name="Tsukada S."/>
            <person name="Aono T."/>
            <person name="Akiba N."/>
            <person name="Lee KB."/>
            <person name="Liu CT."/>
            <person name="Toyazaki H."/>
            <person name="Oyaizu H."/>
        </authorList>
    </citation>
    <scope>NUCLEOTIDE SEQUENCE [LARGE SCALE GENOMIC DNA]</scope>
    <source>
        <strain evidence="2">ATCC 43989 / DSM 5975 / JCM 20966 / LMG 6465 / NBRC 14845 / NCIMB 13405 / ORS 571</strain>
    </source>
</reference>
<protein>
    <recommendedName>
        <fullName evidence="3">WbqC-like protein</fullName>
    </recommendedName>
</protein>
<reference evidence="1 2" key="6">
    <citation type="journal article" date="2011" name="Appl. Environ. Microbiol.">
        <title>Involvement of the azorhizobial chromosome partition gene (parA) in the onset of bacteroid differentiation during Sesbania rostrata stem nodule development.</title>
        <authorList>
            <person name="Liu CT."/>
            <person name="Lee KB."/>
            <person name="Wang YS."/>
            <person name="Peng MH."/>
            <person name="Lee KT."/>
            <person name="Suzuki S."/>
            <person name="Suzuki T."/>
            <person name="Oyaizu H."/>
        </authorList>
    </citation>
    <scope>NUCLEOTIDE SEQUENCE [LARGE SCALE GENOMIC DNA]</scope>
    <source>
        <strain evidence="2">ATCC 43989 / DSM 5975 / JCM 20966 / LMG 6465 / NBRC 14845 / NCIMB 13405 / ORS 571</strain>
    </source>
</reference>
<evidence type="ECO:0000313" key="1">
    <source>
        <dbReference type="EMBL" id="BAF89471.1"/>
    </source>
</evidence>
<dbReference type="InterPro" id="IPR014985">
    <property type="entry name" value="WbqC"/>
</dbReference>
<reference evidence="1 2" key="3">
    <citation type="journal article" date="2008" name="BMC Genomics">
        <title>The genome of the versatile nitrogen fixer Azorhizobium caulinodans ORS571.</title>
        <authorList>
            <person name="Lee KB."/>
            <person name="Backer P.D."/>
            <person name="Aono T."/>
            <person name="Liu CT."/>
            <person name="Suzuki S."/>
            <person name="Suzuki T."/>
            <person name="Kaneko T."/>
            <person name="Yamada M."/>
            <person name="Tabata S."/>
            <person name="Kupfer D.M."/>
            <person name="Najar F.Z."/>
            <person name="Wiley G.B."/>
            <person name="Roe B."/>
            <person name="Binnewies T.T."/>
            <person name="Ussery D.W."/>
            <person name="D'Haeze W."/>
            <person name="Herder J.D."/>
            <person name="Gevers D."/>
            <person name="Vereecke D."/>
            <person name="Holsters M."/>
            <person name="Oyaizu H."/>
        </authorList>
    </citation>
    <scope>NUCLEOTIDE SEQUENCE [LARGE SCALE GENOMIC DNA]</scope>
    <source>
        <strain evidence="2">ATCC 43989 / DSM 5975 / JCM 20966 / LMG 6465 / NBRC 14845 / NCIMB 13405 / ORS 571</strain>
    </source>
</reference>
<dbReference type="eggNOG" id="COG4122">
    <property type="taxonomic scope" value="Bacteria"/>
</dbReference>
<dbReference type="Proteomes" id="UP000000270">
    <property type="component" value="Chromosome"/>
</dbReference>
<dbReference type="RefSeq" id="WP_012171996.1">
    <property type="nucleotide sequence ID" value="NC_009937.1"/>
</dbReference>
<organism evidence="1 2">
    <name type="scientific">Azorhizobium caulinodans (strain ATCC 43989 / DSM 5975 / JCM 20966 / LMG 6465 / NBRC 14845 / NCIMB 13405 / ORS 571)</name>
    <dbReference type="NCBI Taxonomy" id="438753"/>
    <lineage>
        <taxon>Bacteria</taxon>
        <taxon>Pseudomonadati</taxon>
        <taxon>Pseudomonadota</taxon>
        <taxon>Alphaproteobacteria</taxon>
        <taxon>Hyphomicrobiales</taxon>
        <taxon>Xanthobacteraceae</taxon>
        <taxon>Azorhizobium</taxon>
    </lineage>
</organism>
<reference evidence="2" key="2">
    <citation type="submission" date="2007-04" db="EMBL/GenBank/DDBJ databases">
        <title>Complete genome sequence of the nitrogen-fixing bacterium Azorhizobium caulinodans ORS571.</title>
        <authorList>
            <person name="Lee K.B."/>
            <person name="Backer P.D."/>
            <person name="Aono T."/>
            <person name="Liu C.T."/>
            <person name="Suzuki S."/>
            <person name="Suzuki T."/>
            <person name="Kaneko T."/>
            <person name="Yamada M."/>
            <person name="Tabata S."/>
            <person name="Kupfer D.M."/>
            <person name="Najar F.Z."/>
            <person name="Wiley G.B."/>
            <person name="Roe B."/>
            <person name="Binnewies T."/>
            <person name="Ussery D."/>
            <person name="Vereecke D."/>
            <person name="Gevers D."/>
            <person name="Holsters M."/>
            <person name="Oyaizu H."/>
        </authorList>
    </citation>
    <scope>NUCLEOTIDE SEQUENCE [LARGE SCALE GENOMIC DNA]</scope>
    <source>
        <strain evidence="2">ATCC 43989 / DSM 5975 / JCM 20966 / LMG 6465 / NBRC 14845 / NCIMB 13405 / ORS 571</strain>
    </source>
</reference>
<dbReference type="HOGENOM" id="CLU_079350_0_0_5"/>
<evidence type="ECO:0000313" key="2">
    <source>
        <dbReference type="Proteomes" id="UP000000270"/>
    </source>
</evidence>
<sequence>MTAVVITQPMLFPWPGFFEQLMLADAYLYLDDAQFSKGSFTNRIQVKYGDDRRWMTIPLAGKGSFQPIAELKATDGDWKSAHRALLAQSLADAPHRDDALGLLDAAYAHDDLCDLLIASIEEPARYLGIGSGRDIGRTTACKVEGTSWQRVLDLVLDQGGTRYLTGHGAARYLDHDAFEAAGVGVEYMAYSLTPWPQGKGAFTPYVTILDLIAHTGRDAITYLRPATVAWRPFLEQRRENP</sequence>
<dbReference type="EMBL" id="AP009384">
    <property type="protein sequence ID" value="BAF89471.1"/>
    <property type="molecule type" value="Genomic_DNA"/>
</dbReference>
<accession>A8IEC2</accession>
<evidence type="ECO:0008006" key="3">
    <source>
        <dbReference type="Google" id="ProtNLM"/>
    </source>
</evidence>